<comment type="caution">
    <text evidence="1">The sequence shown here is derived from an EMBL/GenBank/DDBJ whole genome shotgun (WGS) entry which is preliminary data.</text>
</comment>
<reference evidence="1 2" key="1">
    <citation type="submission" date="2017-09" db="EMBL/GenBank/DDBJ databases">
        <title>Bacterial strain isolated from the female urinary microbiota.</title>
        <authorList>
            <person name="Thomas-White K."/>
            <person name="Kumar N."/>
            <person name="Forster S."/>
            <person name="Putonti C."/>
            <person name="Lawley T."/>
            <person name="Wolfe A.J."/>
        </authorList>
    </citation>
    <scope>NUCLEOTIDE SEQUENCE [LARGE SCALE GENOMIC DNA]</scope>
    <source>
        <strain evidence="1 2">UMB0908</strain>
    </source>
</reference>
<gene>
    <name evidence="1" type="ORF">CJ204_09915</name>
</gene>
<dbReference type="AlphaFoldDB" id="A0A2N6SX10"/>
<evidence type="ECO:0000313" key="1">
    <source>
        <dbReference type="EMBL" id="PMC61611.1"/>
    </source>
</evidence>
<dbReference type="STRING" id="1725.WU86_08380"/>
<dbReference type="EMBL" id="PNHF01000024">
    <property type="protein sequence ID" value="PMC61611.1"/>
    <property type="molecule type" value="Genomic_DNA"/>
</dbReference>
<dbReference type="RefSeq" id="WP_146007501.1">
    <property type="nucleotide sequence ID" value="NZ_JAPJOC010000024.1"/>
</dbReference>
<organism evidence="1 2">
    <name type="scientific">Corynebacterium xerosis</name>
    <dbReference type="NCBI Taxonomy" id="1725"/>
    <lineage>
        <taxon>Bacteria</taxon>
        <taxon>Bacillati</taxon>
        <taxon>Actinomycetota</taxon>
        <taxon>Actinomycetes</taxon>
        <taxon>Mycobacteriales</taxon>
        <taxon>Corynebacteriaceae</taxon>
        <taxon>Corynebacterium</taxon>
    </lineage>
</organism>
<evidence type="ECO:0008006" key="3">
    <source>
        <dbReference type="Google" id="ProtNLM"/>
    </source>
</evidence>
<accession>A0A2N6SX10</accession>
<name>A0A2N6SX10_9CORY</name>
<evidence type="ECO:0000313" key="2">
    <source>
        <dbReference type="Proteomes" id="UP000235363"/>
    </source>
</evidence>
<sequence>MTAPRRPASADARAIAAAVSAVPSVAGLDSGRHGEIALLYPGERVSGLRWTGGRLEIHLRAAFDPAAPRPLAETCQLARAAAADVLGSAATVDVIVSDVALAGQVVGAASGVRGEEV</sequence>
<protein>
    <recommendedName>
        <fullName evidence="3">Asp23/Gls24 family envelope stress response protein</fullName>
    </recommendedName>
</protein>
<proteinExistence type="predicted"/>
<dbReference type="Proteomes" id="UP000235363">
    <property type="component" value="Unassembled WGS sequence"/>
</dbReference>